<reference evidence="3 4" key="1">
    <citation type="submission" date="2019-07" db="EMBL/GenBank/DDBJ databases">
        <title>Whole genome shotgun sequence of Rhizobium naphthalenivorans NBRC 107585.</title>
        <authorList>
            <person name="Hosoyama A."/>
            <person name="Uohara A."/>
            <person name="Ohji S."/>
            <person name="Ichikawa N."/>
        </authorList>
    </citation>
    <scope>NUCLEOTIDE SEQUENCE [LARGE SCALE GENOMIC DNA]</scope>
    <source>
        <strain evidence="3 4">NBRC 107585</strain>
    </source>
</reference>
<keyword evidence="2" id="KW-1133">Transmembrane helix</keyword>
<dbReference type="OrthoDB" id="8373850at2"/>
<dbReference type="EMBL" id="BJZP01000050">
    <property type="protein sequence ID" value="GEO87532.1"/>
    <property type="molecule type" value="Genomic_DNA"/>
</dbReference>
<evidence type="ECO:0008006" key="5">
    <source>
        <dbReference type="Google" id="ProtNLM"/>
    </source>
</evidence>
<evidence type="ECO:0000313" key="4">
    <source>
        <dbReference type="Proteomes" id="UP000321717"/>
    </source>
</evidence>
<dbReference type="Proteomes" id="UP000321717">
    <property type="component" value="Unassembled WGS sequence"/>
</dbReference>
<comment type="caution">
    <text evidence="3">The sequence shown here is derived from an EMBL/GenBank/DDBJ whole genome shotgun (WGS) entry which is preliminary data.</text>
</comment>
<feature type="compositionally biased region" description="Basic residues" evidence="1">
    <location>
        <begin position="7"/>
        <end position="20"/>
    </location>
</feature>
<sequence>MAAPNFTRRRQHRRPPPRKQRALDSPHSFEVKQEAIAQLVEEKPDRPQSWKRLHFNAASLDTGRRSAACNYERWRTQRFANAVVLNHLEEAQGHAYLVTVAAPNWRRTPGDLKPADLSLLRRKVRDGHERLRARGYRPAFLAVIEVSAARDVDGSLWFEPHLHIVMKGTRKSEIRDAFQIRIPRSDRQRIRPVQVKKITNGSLGTVLGYVTKMKAELRSGYERADGTRSRRTNRMPSDLLRLWLGFMASIPIEDLLVFGGFSDRLAHKFFTVEMATLEGEM</sequence>
<proteinExistence type="predicted"/>
<feature type="transmembrane region" description="Helical" evidence="2">
    <location>
        <begin position="239"/>
        <end position="261"/>
    </location>
</feature>
<keyword evidence="2" id="KW-0812">Transmembrane</keyword>
<organism evidence="3 4">
    <name type="scientific">Ciceribacter naphthalenivorans</name>
    <dbReference type="NCBI Taxonomy" id="1118451"/>
    <lineage>
        <taxon>Bacteria</taxon>
        <taxon>Pseudomonadati</taxon>
        <taxon>Pseudomonadota</taxon>
        <taxon>Alphaproteobacteria</taxon>
        <taxon>Hyphomicrobiales</taxon>
        <taxon>Rhizobiaceae</taxon>
        <taxon>Ciceribacter</taxon>
    </lineage>
</organism>
<dbReference type="AlphaFoldDB" id="A0A512HQ17"/>
<evidence type="ECO:0000313" key="3">
    <source>
        <dbReference type="EMBL" id="GEO87532.1"/>
    </source>
</evidence>
<accession>A0A512HQ17</accession>
<protein>
    <recommendedName>
        <fullName evidence="5">Replication protein</fullName>
    </recommendedName>
</protein>
<gene>
    <name evidence="3" type="ORF">RNA01_44640</name>
</gene>
<keyword evidence="4" id="KW-1185">Reference proteome</keyword>
<evidence type="ECO:0000256" key="1">
    <source>
        <dbReference type="SAM" id="MobiDB-lite"/>
    </source>
</evidence>
<name>A0A512HQ17_9HYPH</name>
<dbReference type="RefSeq" id="WP_147182322.1">
    <property type="nucleotide sequence ID" value="NZ_BJZP01000050.1"/>
</dbReference>
<keyword evidence="2" id="KW-0472">Membrane</keyword>
<feature type="region of interest" description="Disordered" evidence="1">
    <location>
        <begin position="1"/>
        <end position="29"/>
    </location>
</feature>
<evidence type="ECO:0000256" key="2">
    <source>
        <dbReference type="SAM" id="Phobius"/>
    </source>
</evidence>